<comment type="caution">
    <text evidence="2">The sequence shown here is derived from an EMBL/GenBank/DDBJ whole genome shotgun (WGS) entry which is preliminary data.</text>
</comment>
<keyword evidence="1" id="KW-0732">Signal</keyword>
<accession>A0ABV3QX98</accession>
<evidence type="ECO:0000313" key="2">
    <source>
        <dbReference type="EMBL" id="MEW9805158.1"/>
    </source>
</evidence>
<dbReference type="EMBL" id="JBFOCI010000001">
    <property type="protein sequence ID" value="MEW9805158.1"/>
    <property type="molecule type" value="Genomic_DNA"/>
</dbReference>
<dbReference type="PROSITE" id="PS51257">
    <property type="entry name" value="PROKAR_LIPOPROTEIN"/>
    <property type="match status" value="1"/>
</dbReference>
<dbReference type="Proteomes" id="UP001556196">
    <property type="component" value="Unassembled WGS sequence"/>
</dbReference>
<proteinExistence type="predicted"/>
<name>A0ABV3QX98_9HYPH</name>
<gene>
    <name evidence="2" type="ORF">ABUE31_04055</name>
</gene>
<protein>
    <submittedName>
        <fullName evidence="2">EncA/B family entericidin</fullName>
    </submittedName>
</protein>
<dbReference type="RefSeq" id="WP_121582210.1">
    <property type="nucleotide sequence ID" value="NZ_JBFOCH010000031.1"/>
</dbReference>
<organism evidence="2 3">
    <name type="scientific">Mesorhizobium marinum</name>
    <dbReference type="NCBI Taxonomy" id="3228790"/>
    <lineage>
        <taxon>Bacteria</taxon>
        <taxon>Pseudomonadati</taxon>
        <taxon>Pseudomonadota</taxon>
        <taxon>Alphaproteobacteria</taxon>
        <taxon>Hyphomicrobiales</taxon>
        <taxon>Phyllobacteriaceae</taxon>
        <taxon>Mesorhizobium</taxon>
    </lineage>
</organism>
<evidence type="ECO:0000313" key="3">
    <source>
        <dbReference type="Proteomes" id="UP001556196"/>
    </source>
</evidence>
<evidence type="ECO:0000256" key="1">
    <source>
        <dbReference type="SAM" id="SignalP"/>
    </source>
</evidence>
<feature type="chain" id="PRO_5046751376" evidence="1">
    <location>
        <begin position="24"/>
        <end position="42"/>
    </location>
</feature>
<feature type="signal peptide" evidence="1">
    <location>
        <begin position="1"/>
        <end position="23"/>
    </location>
</feature>
<reference evidence="2 3" key="1">
    <citation type="submission" date="2024-06" db="EMBL/GenBank/DDBJ databases">
        <authorList>
            <person name="Tuo L."/>
        </authorList>
    </citation>
    <scope>NUCLEOTIDE SEQUENCE [LARGE SCALE GENOMIC DNA]</scope>
    <source>
        <strain evidence="2 3">ZMM04-5</strain>
    </source>
</reference>
<keyword evidence="3" id="KW-1185">Reference proteome</keyword>
<sequence length="42" mass="4360">MKLSRLASIATILVCALAVASCANTVRGVKRDVQSTANAIEN</sequence>